<dbReference type="OrthoDB" id="6015911at2759"/>
<dbReference type="Proteomes" id="UP001152795">
    <property type="component" value="Unassembled WGS sequence"/>
</dbReference>
<keyword evidence="2" id="KW-1185">Reference proteome</keyword>
<dbReference type="EMBL" id="CACRXK020007074">
    <property type="protein sequence ID" value="CAB4011226.1"/>
    <property type="molecule type" value="Genomic_DNA"/>
</dbReference>
<accession>A0A7D9IL39</accession>
<proteinExistence type="predicted"/>
<evidence type="ECO:0000313" key="2">
    <source>
        <dbReference type="Proteomes" id="UP001152795"/>
    </source>
</evidence>
<gene>
    <name evidence="1" type="ORF">PACLA_8A047927</name>
</gene>
<name>A0A7D9IL39_PARCT</name>
<protein>
    <submittedName>
        <fullName evidence="1">Uncharacterized protein</fullName>
    </submittedName>
</protein>
<dbReference type="AlphaFoldDB" id="A0A7D9IL39"/>
<reference evidence="1" key="1">
    <citation type="submission" date="2020-04" db="EMBL/GenBank/DDBJ databases">
        <authorList>
            <person name="Alioto T."/>
            <person name="Alioto T."/>
            <person name="Gomez Garrido J."/>
        </authorList>
    </citation>
    <scope>NUCLEOTIDE SEQUENCE</scope>
    <source>
        <strain evidence="1">A484AB</strain>
    </source>
</reference>
<sequence>MPPKLEVTALETKITQLKRAIGKTETIVNNGKEQAIVRHVDTIKETLSEVNKLRREIEATKISDGVNDDEIDEWNSEIESVMESGDEAIEKLQEWLKTKESRLEEIQQEQKAEREK</sequence>
<comment type="caution">
    <text evidence="1">The sequence shown here is derived from an EMBL/GenBank/DDBJ whole genome shotgun (WGS) entry which is preliminary data.</text>
</comment>
<evidence type="ECO:0000313" key="1">
    <source>
        <dbReference type="EMBL" id="CAB4011226.1"/>
    </source>
</evidence>
<organism evidence="1 2">
    <name type="scientific">Paramuricea clavata</name>
    <name type="common">Red gorgonian</name>
    <name type="synonym">Violescent sea-whip</name>
    <dbReference type="NCBI Taxonomy" id="317549"/>
    <lineage>
        <taxon>Eukaryota</taxon>
        <taxon>Metazoa</taxon>
        <taxon>Cnidaria</taxon>
        <taxon>Anthozoa</taxon>
        <taxon>Octocorallia</taxon>
        <taxon>Malacalcyonacea</taxon>
        <taxon>Plexauridae</taxon>
        <taxon>Paramuricea</taxon>
    </lineage>
</organism>